<accession>A0ABT5FC82</accession>
<feature type="domain" description="HTH cro/C1-type" evidence="2">
    <location>
        <begin position="2"/>
        <end position="55"/>
    </location>
</feature>
<evidence type="ECO:0000313" key="3">
    <source>
        <dbReference type="EMBL" id="MDC2889154.1"/>
    </source>
</evidence>
<gene>
    <name evidence="3" type="ORF">PN838_10755</name>
</gene>
<dbReference type="SMART" id="SM00530">
    <property type="entry name" value="HTH_XRE"/>
    <property type="match status" value="1"/>
</dbReference>
<dbReference type="CDD" id="cd00093">
    <property type="entry name" value="HTH_XRE"/>
    <property type="match status" value="1"/>
</dbReference>
<evidence type="ECO:0000256" key="1">
    <source>
        <dbReference type="SAM" id="Phobius"/>
    </source>
</evidence>
<proteinExistence type="predicted"/>
<keyword evidence="4" id="KW-1185">Reference proteome</keyword>
<evidence type="ECO:0000259" key="2">
    <source>
        <dbReference type="PROSITE" id="PS50943"/>
    </source>
</evidence>
<dbReference type="PROSITE" id="PS50943">
    <property type="entry name" value="HTH_CROC1"/>
    <property type="match status" value="1"/>
</dbReference>
<keyword evidence="1" id="KW-1133">Transmembrane helix</keyword>
<keyword evidence="1" id="KW-0472">Membrane</keyword>
<reference evidence="3 4" key="1">
    <citation type="submission" date="2023-01" db="EMBL/GenBank/DDBJ databases">
        <title>Psychrosphaera sp. nov., isolated from marine algae.</title>
        <authorList>
            <person name="Bayburt H."/>
            <person name="Choi B.J."/>
            <person name="Kim J.M."/>
            <person name="Choi D.G."/>
            <person name="Jeon C.O."/>
        </authorList>
    </citation>
    <scope>NUCLEOTIDE SEQUENCE [LARGE SCALE GENOMIC DNA]</scope>
    <source>
        <strain evidence="3 4">G1-22</strain>
    </source>
</reference>
<dbReference type="Pfam" id="PF01381">
    <property type="entry name" value="HTH_3"/>
    <property type="match status" value="1"/>
</dbReference>
<dbReference type="Proteomes" id="UP001528411">
    <property type="component" value="Unassembled WGS sequence"/>
</dbReference>
<organism evidence="3 4">
    <name type="scientific">Psychrosphaera algicola</name>
    <dbReference type="NCBI Taxonomy" id="3023714"/>
    <lineage>
        <taxon>Bacteria</taxon>
        <taxon>Pseudomonadati</taxon>
        <taxon>Pseudomonadota</taxon>
        <taxon>Gammaproteobacteria</taxon>
        <taxon>Alteromonadales</taxon>
        <taxon>Pseudoalteromonadaceae</taxon>
        <taxon>Psychrosphaera</taxon>
    </lineage>
</organism>
<evidence type="ECO:0000313" key="4">
    <source>
        <dbReference type="Proteomes" id="UP001528411"/>
    </source>
</evidence>
<comment type="caution">
    <text evidence="3">The sequence shown here is derived from an EMBL/GenBank/DDBJ whole genome shotgun (WGS) entry which is preliminary data.</text>
</comment>
<feature type="transmembrane region" description="Helical" evidence="1">
    <location>
        <begin position="103"/>
        <end position="132"/>
    </location>
</feature>
<name>A0ABT5FC82_9GAMM</name>
<protein>
    <submittedName>
        <fullName evidence="3">Helix-turn-helix transcriptional regulator</fullName>
    </submittedName>
</protein>
<keyword evidence="1" id="KW-0812">Transmembrane</keyword>
<dbReference type="EMBL" id="JAQOMS010000002">
    <property type="protein sequence ID" value="MDC2889154.1"/>
    <property type="molecule type" value="Genomic_DNA"/>
</dbReference>
<sequence length="154" mass="17589">MLKQLRISRYLSQEQLAEISGLSVRTIQRIESGHNASTESLKCLAAALDVDINVLNQEELMIDKGSDNWKAMSPILKGWFIINYLQMRPNRATGVRIEVVSHIFAFIFCVMGFVYESILAGGIIFLVTAHLFRLLTWQGDKYGIWYDTEQSEKD</sequence>
<dbReference type="InterPro" id="IPR001387">
    <property type="entry name" value="Cro/C1-type_HTH"/>
</dbReference>